<keyword evidence="2" id="KW-0472">Membrane</keyword>
<feature type="compositionally biased region" description="Low complexity" evidence="1">
    <location>
        <begin position="335"/>
        <end position="371"/>
    </location>
</feature>
<feature type="chain" id="PRO_5003990300" evidence="3">
    <location>
        <begin position="32"/>
        <end position="715"/>
    </location>
</feature>
<dbReference type="EMBL" id="KB007934">
    <property type="protein sequence ID" value="ELR19175.1"/>
    <property type="molecule type" value="Genomic_DNA"/>
</dbReference>
<sequence length="715" mass="74332">MERGTAGSSFLLVGWVVLAECLLLLVEPTLAVHFTAMASGDSLSVAAGDYEESVVILSDDIAIHFEAGAIVNCPSAANASGAWLSIYSTVAMTGELTLKDGGIAVLSSAASFNQSGKIDITIVACSGLAANTQWQQNGQATITAQTQSPDFSTSSGTHTILRWNQLTFYCLAPAVQIENLWQQDGTLHLITQMGVGVELAINSATWQQNGPANFEVSAGWQGQDLLPATGITLGIAPAWNQVGSLYLYVAGPGLYCDPDLNAGWTSDGPVEVNATNSAVRGPCKPMNGINSSPSPSITPTPSPTPSVTPSVTPTPSPTPSITPTPSVTPSPTPSPTATSTPTPSATASTTRSPSPTASMTATPSPTWSPLTSPSPTPSVSPSSSPVYLVSNTTQVAVVPVLLFNLTAPDVVLVPKDNEGRARSDAAVGTSIAFIHELSANGSIVEDDQFNSTSSFLFKADLLTDDLDAGVVTGRANESSAPPQPRVELQFFLFESASTVSVGAVSYDALPAFAKFTVRLFSWPWTTQPPLDDDDINNSTTTTNPTNCTIEMRMKITPAFVSATRRPDYPSTGLTTFVLAGNATSSSSASASASKTTELRLVESVELDGRQVSGAGGVEFAMDETTSELVLRFARFESSLVYDPDLGVLFGSSPTKGDGGGGDNLGLIVGVAVAVPVAVVVVVAVIVAGLVVTTVKRRRQQQARVNQLDQVNFHAL</sequence>
<dbReference type="RefSeq" id="XP_004341251.1">
    <property type="nucleotide sequence ID" value="XM_004341203.1"/>
</dbReference>
<keyword evidence="3" id="KW-0732">Signal</keyword>
<reference evidence="4 5" key="1">
    <citation type="journal article" date="2013" name="Genome Biol.">
        <title>Genome of Acanthamoeba castellanii highlights extensive lateral gene transfer and early evolution of tyrosine kinase signaling.</title>
        <authorList>
            <person name="Clarke M."/>
            <person name="Lohan A.J."/>
            <person name="Liu B."/>
            <person name="Lagkouvardos I."/>
            <person name="Roy S."/>
            <person name="Zafar N."/>
            <person name="Bertelli C."/>
            <person name="Schilde C."/>
            <person name="Kianianmomeni A."/>
            <person name="Burglin T.R."/>
            <person name="Frech C."/>
            <person name="Turcotte B."/>
            <person name="Kopec K.O."/>
            <person name="Synnott J.M."/>
            <person name="Choo C."/>
            <person name="Paponov I."/>
            <person name="Finkler A."/>
            <person name="Soon Heng Tan C."/>
            <person name="Hutchins A.P."/>
            <person name="Weinmeier T."/>
            <person name="Rattei T."/>
            <person name="Chu J.S."/>
            <person name="Gimenez G."/>
            <person name="Irimia M."/>
            <person name="Rigden D.J."/>
            <person name="Fitzpatrick D.A."/>
            <person name="Lorenzo-Morales J."/>
            <person name="Bateman A."/>
            <person name="Chiu C.H."/>
            <person name="Tang P."/>
            <person name="Hegemann P."/>
            <person name="Fromm H."/>
            <person name="Raoult D."/>
            <person name="Greub G."/>
            <person name="Miranda-Saavedra D."/>
            <person name="Chen N."/>
            <person name="Nash P."/>
            <person name="Ginger M.L."/>
            <person name="Horn M."/>
            <person name="Schaap P."/>
            <person name="Caler L."/>
            <person name="Loftus B."/>
        </authorList>
    </citation>
    <scope>NUCLEOTIDE SEQUENCE [LARGE SCALE GENOMIC DNA]</scope>
    <source>
        <strain evidence="4 5">Neff</strain>
    </source>
</reference>
<dbReference type="AlphaFoldDB" id="L8H1R4"/>
<evidence type="ECO:0000313" key="5">
    <source>
        <dbReference type="Proteomes" id="UP000011083"/>
    </source>
</evidence>
<feature type="signal peptide" evidence="3">
    <location>
        <begin position="1"/>
        <end position="31"/>
    </location>
</feature>
<evidence type="ECO:0000256" key="1">
    <source>
        <dbReference type="SAM" id="MobiDB-lite"/>
    </source>
</evidence>
<dbReference type="STRING" id="1257118.L8H1R4"/>
<dbReference type="KEGG" id="acan:ACA1_031990"/>
<organism evidence="4 5">
    <name type="scientific">Acanthamoeba castellanii (strain ATCC 30010 / Neff)</name>
    <dbReference type="NCBI Taxonomy" id="1257118"/>
    <lineage>
        <taxon>Eukaryota</taxon>
        <taxon>Amoebozoa</taxon>
        <taxon>Discosea</taxon>
        <taxon>Longamoebia</taxon>
        <taxon>Centramoebida</taxon>
        <taxon>Acanthamoebidae</taxon>
        <taxon>Acanthamoeba</taxon>
    </lineage>
</organism>
<dbReference type="Proteomes" id="UP000011083">
    <property type="component" value="Unassembled WGS sequence"/>
</dbReference>
<keyword evidence="2" id="KW-1133">Transmembrane helix</keyword>
<name>L8H1R4_ACACF</name>
<dbReference type="GeneID" id="14919979"/>
<feature type="compositionally biased region" description="Pro residues" evidence="1">
    <location>
        <begin position="296"/>
        <end position="334"/>
    </location>
</feature>
<accession>L8H1R4</accession>
<evidence type="ECO:0000256" key="3">
    <source>
        <dbReference type="SAM" id="SignalP"/>
    </source>
</evidence>
<protein>
    <submittedName>
        <fullName evidence="4">Uncharacterized protein</fullName>
    </submittedName>
</protein>
<proteinExistence type="predicted"/>
<keyword evidence="5" id="KW-1185">Reference proteome</keyword>
<gene>
    <name evidence="4" type="ORF">ACA1_031990</name>
</gene>
<dbReference type="VEuPathDB" id="AmoebaDB:ACA1_031990"/>
<evidence type="ECO:0000256" key="2">
    <source>
        <dbReference type="SAM" id="Phobius"/>
    </source>
</evidence>
<feature type="transmembrane region" description="Helical" evidence="2">
    <location>
        <begin position="664"/>
        <end position="691"/>
    </location>
</feature>
<keyword evidence="2" id="KW-0812">Transmembrane</keyword>
<feature type="region of interest" description="Disordered" evidence="1">
    <location>
        <begin position="273"/>
        <end position="385"/>
    </location>
</feature>
<evidence type="ECO:0000313" key="4">
    <source>
        <dbReference type="EMBL" id="ELR19175.1"/>
    </source>
</evidence>